<dbReference type="EMBL" id="JBHUCM010000005">
    <property type="protein sequence ID" value="MFD1536276.1"/>
    <property type="molecule type" value="Genomic_DNA"/>
</dbReference>
<proteinExistence type="predicted"/>
<keyword evidence="1" id="KW-0805">Transcription regulation</keyword>
<dbReference type="SMART" id="SM00418">
    <property type="entry name" value="HTH_ARSR"/>
    <property type="match status" value="1"/>
</dbReference>
<accession>A0ABW4G2V9</accession>
<dbReference type="Pfam" id="PF01022">
    <property type="entry name" value="HTH_5"/>
    <property type="match status" value="1"/>
</dbReference>
<protein>
    <submittedName>
        <fullName evidence="5">ArsR/SmtB family transcription factor</fullName>
    </submittedName>
</protein>
<reference evidence="6" key="1">
    <citation type="journal article" date="2019" name="Int. J. Syst. Evol. Microbiol.">
        <title>The Global Catalogue of Microorganisms (GCM) 10K type strain sequencing project: providing services to taxonomists for standard genome sequencing and annotation.</title>
        <authorList>
            <consortium name="The Broad Institute Genomics Platform"/>
            <consortium name="The Broad Institute Genome Sequencing Center for Infectious Disease"/>
            <person name="Wu L."/>
            <person name="Ma J."/>
        </authorList>
    </citation>
    <scope>NUCLEOTIDE SEQUENCE [LARGE SCALE GENOMIC DNA]</scope>
    <source>
        <strain evidence="6">CGMCC 1.15399</strain>
    </source>
</reference>
<dbReference type="CDD" id="cd00090">
    <property type="entry name" value="HTH_ARSR"/>
    <property type="match status" value="1"/>
</dbReference>
<dbReference type="InterPro" id="IPR051081">
    <property type="entry name" value="HTH_MetalResp_TranReg"/>
</dbReference>
<dbReference type="RefSeq" id="WP_219531495.1">
    <property type="nucleotide sequence ID" value="NZ_JAHKRM010000011.1"/>
</dbReference>
<evidence type="ECO:0000259" key="4">
    <source>
        <dbReference type="PROSITE" id="PS50987"/>
    </source>
</evidence>
<dbReference type="InterPro" id="IPR011991">
    <property type="entry name" value="ArsR-like_HTH"/>
</dbReference>
<evidence type="ECO:0000256" key="1">
    <source>
        <dbReference type="ARBA" id="ARBA00023015"/>
    </source>
</evidence>
<sequence length="102" mass="11873">MSVDAFSVLSEPTRRRILDRLLVAESSVNELVDTLGVSQPTVSKQLKVLREAGFVTCRTEAQRRIYRIHAAPFQVLDDWLQPYRTLWDRHLDALERHLDNLE</sequence>
<name>A0ABW4G2V9_9ACTN</name>
<organism evidence="5 6">
    <name type="scientific">Nonomuraea guangzhouensis</name>
    <dbReference type="NCBI Taxonomy" id="1291555"/>
    <lineage>
        <taxon>Bacteria</taxon>
        <taxon>Bacillati</taxon>
        <taxon>Actinomycetota</taxon>
        <taxon>Actinomycetes</taxon>
        <taxon>Streptosporangiales</taxon>
        <taxon>Streptosporangiaceae</taxon>
        <taxon>Nonomuraea</taxon>
    </lineage>
</organism>
<evidence type="ECO:0000256" key="2">
    <source>
        <dbReference type="ARBA" id="ARBA00023125"/>
    </source>
</evidence>
<dbReference type="PANTHER" id="PTHR33154">
    <property type="entry name" value="TRANSCRIPTIONAL REGULATOR, ARSR FAMILY"/>
    <property type="match status" value="1"/>
</dbReference>
<evidence type="ECO:0000256" key="3">
    <source>
        <dbReference type="ARBA" id="ARBA00023163"/>
    </source>
</evidence>
<evidence type="ECO:0000313" key="5">
    <source>
        <dbReference type="EMBL" id="MFD1536276.1"/>
    </source>
</evidence>
<dbReference type="PROSITE" id="PS50987">
    <property type="entry name" value="HTH_ARSR_2"/>
    <property type="match status" value="1"/>
</dbReference>
<gene>
    <name evidence="5" type="ORF">ACFSJ0_04465</name>
</gene>
<dbReference type="NCBIfam" id="NF033788">
    <property type="entry name" value="HTH_metalloreg"/>
    <property type="match status" value="1"/>
</dbReference>
<evidence type="ECO:0000313" key="6">
    <source>
        <dbReference type="Proteomes" id="UP001597097"/>
    </source>
</evidence>
<comment type="caution">
    <text evidence="5">The sequence shown here is derived from an EMBL/GenBank/DDBJ whole genome shotgun (WGS) entry which is preliminary data.</text>
</comment>
<keyword evidence="2" id="KW-0238">DNA-binding</keyword>
<feature type="domain" description="HTH arsR-type" evidence="4">
    <location>
        <begin position="1"/>
        <end position="102"/>
    </location>
</feature>
<keyword evidence="6" id="KW-1185">Reference proteome</keyword>
<dbReference type="PANTHER" id="PTHR33154:SF33">
    <property type="entry name" value="TRANSCRIPTIONAL REPRESSOR SDPR"/>
    <property type="match status" value="1"/>
</dbReference>
<dbReference type="Proteomes" id="UP001597097">
    <property type="component" value="Unassembled WGS sequence"/>
</dbReference>
<keyword evidence="3" id="KW-0804">Transcription</keyword>
<dbReference type="InterPro" id="IPR001845">
    <property type="entry name" value="HTH_ArsR_DNA-bd_dom"/>
</dbReference>